<dbReference type="PANTHER" id="PTHR20531">
    <property type="entry name" value="N-ALPHA-ACETYLTRANSFERASE 40"/>
    <property type="match status" value="1"/>
</dbReference>
<dbReference type="STRING" id="105785.A0A2J7Q5I5"/>
<dbReference type="EC" id="2.3.1.257" evidence="4"/>
<evidence type="ECO:0000259" key="16">
    <source>
        <dbReference type="Pfam" id="PF00583"/>
    </source>
</evidence>
<dbReference type="GO" id="GO:0010485">
    <property type="term" value="F:histone H4 acetyltransferase activity"/>
    <property type="evidence" value="ECO:0007669"/>
    <property type="project" value="InterPro"/>
</dbReference>
<evidence type="ECO:0000256" key="8">
    <source>
        <dbReference type="ARBA" id="ARBA00022707"/>
    </source>
</evidence>
<evidence type="ECO:0000256" key="1">
    <source>
        <dbReference type="ARBA" id="ARBA00004123"/>
    </source>
</evidence>
<evidence type="ECO:0000256" key="12">
    <source>
        <dbReference type="ARBA" id="ARBA00047821"/>
    </source>
</evidence>
<keyword evidence="11" id="KW-0012">Acyltransferase</keyword>
<evidence type="ECO:0000313" key="18">
    <source>
        <dbReference type="Proteomes" id="UP000235965"/>
    </source>
</evidence>
<dbReference type="InterPro" id="IPR039949">
    <property type="entry name" value="NAA40"/>
</dbReference>
<dbReference type="CDD" id="cd04301">
    <property type="entry name" value="NAT_SF"/>
    <property type="match status" value="1"/>
</dbReference>
<dbReference type="GO" id="GO:0005634">
    <property type="term" value="C:nucleus"/>
    <property type="evidence" value="ECO:0007669"/>
    <property type="project" value="UniProtKB-SubCell"/>
</dbReference>
<dbReference type="GO" id="GO:0043998">
    <property type="term" value="F:histone H2A acetyltransferase activity"/>
    <property type="evidence" value="ECO:0007669"/>
    <property type="project" value="InterPro"/>
</dbReference>
<keyword evidence="9" id="KW-0539">Nucleus</keyword>
<proteinExistence type="inferred from homology"/>
<dbReference type="InterPro" id="IPR016181">
    <property type="entry name" value="Acyl_CoA_acyltransferase"/>
</dbReference>
<comment type="caution">
    <text evidence="17">The sequence shown here is derived from an EMBL/GenBank/DDBJ whole genome shotgun (WGS) entry which is preliminary data.</text>
</comment>
<dbReference type="Gene3D" id="3.40.630.30">
    <property type="match status" value="1"/>
</dbReference>
<dbReference type="SUPFAM" id="SSF55729">
    <property type="entry name" value="Acyl-CoA N-acyltransferases (Nat)"/>
    <property type="match status" value="1"/>
</dbReference>
<feature type="domain" description="N-acetyltransferase" evidence="16">
    <location>
        <begin position="83"/>
        <end position="190"/>
    </location>
</feature>
<comment type="catalytic activity">
    <reaction evidence="13">
        <text>N-terminal L-seryl-[histone H4] + acetyl-CoA = N-terminal N(alpha)-acetyl-L-seryl-[histone H4] + CoA + H(+)</text>
        <dbReference type="Rhea" id="RHEA:50596"/>
        <dbReference type="Rhea" id="RHEA-COMP:12740"/>
        <dbReference type="Rhea" id="RHEA-COMP:12743"/>
        <dbReference type="ChEBI" id="CHEBI:15378"/>
        <dbReference type="ChEBI" id="CHEBI:57287"/>
        <dbReference type="ChEBI" id="CHEBI:57288"/>
        <dbReference type="ChEBI" id="CHEBI:64738"/>
        <dbReference type="ChEBI" id="CHEBI:83690"/>
        <dbReference type="EC" id="2.3.1.257"/>
    </reaction>
</comment>
<comment type="similarity">
    <text evidence="3">Belongs to the acetyltransferase family. NAA40 subfamily.</text>
</comment>
<reference evidence="17 18" key="1">
    <citation type="submission" date="2017-12" db="EMBL/GenBank/DDBJ databases">
        <title>Hemimetabolous genomes reveal molecular basis of termite eusociality.</title>
        <authorList>
            <person name="Harrison M.C."/>
            <person name="Jongepier E."/>
            <person name="Robertson H.M."/>
            <person name="Arning N."/>
            <person name="Bitard-Feildel T."/>
            <person name="Chao H."/>
            <person name="Childers C.P."/>
            <person name="Dinh H."/>
            <person name="Doddapaneni H."/>
            <person name="Dugan S."/>
            <person name="Gowin J."/>
            <person name="Greiner C."/>
            <person name="Han Y."/>
            <person name="Hu H."/>
            <person name="Hughes D.S.T."/>
            <person name="Huylmans A.-K."/>
            <person name="Kemena C."/>
            <person name="Kremer L.P.M."/>
            <person name="Lee S.L."/>
            <person name="Lopez-Ezquerra A."/>
            <person name="Mallet L."/>
            <person name="Monroy-Kuhn J.M."/>
            <person name="Moser A."/>
            <person name="Murali S.C."/>
            <person name="Muzny D.M."/>
            <person name="Otani S."/>
            <person name="Piulachs M.-D."/>
            <person name="Poelchau M."/>
            <person name="Qu J."/>
            <person name="Schaub F."/>
            <person name="Wada-Katsumata A."/>
            <person name="Worley K.C."/>
            <person name="Xie Q."/>
            <person name="Ylla G."/>
            <person name="Poulsen M."/>
            <person name="Gibbs R.A."/>
            <person name="Schal C."/>
            <person name="Richards S."/>
            <person name="Belles X."/>
            <person name="Korb J."/>
            <person name="Bornberg-Bauer E."/>
        </authorList>
    </citation>
    <scope>NUCLEOTIDE SEQUENCE [LARGE SCALE GENOMIC DNA]</scope>
    <source>
        <tissue evidence="17">Whole body</tissue>
    </source>
</reference>
<evidence type="ECO:0000256" key="6">
    <source>
        <dbReference type="ARBA" id="ARBA00022490"/>
    </source>
</evidence>
<dbReference type="InParanoid" id="A0A2J7Q5I5"/>
<evidence type="ECO:0000256" key="10">
    <source>
        <dbReference type="ARBA" id="ARBA00023288"/>
    </source>
</evidence>
<keyword evidence="6" id="KW-0963">Cytoplasm</keyword>
<keyword evidence="8" id="KW-0519">Myristate</keyword>
<organism evidence="17 18">
    <name type="scientific">Cryptotermes secundus</name>
    <dbReference type="NCBI Taxonomy" id="105785"/>
    <lineage>
        <taxon>Eukaryota</taxon>
        <taxon>Metazoa</taxon>
        <taxon>Ecdysozoa</taxon>
        <taxon>Arthropoda</taxon>
        <taxon>Hexapoda</taxon>
        <taxon>Insecta</taxon>
        <taxon>Pterygota</taxon>
        <taxon>Neoptera</taxon>
        <taxon>Polyneoptera</taxon>
        <taxon>Dictyoptera</taxon>
        <taxon>Blattodea</taxon>
        <taxon>Blattoidea</taxon>
        <taxon>Termitoidae</taxon>
        <taxon>Kalotermitidae</taxon>
        <taxon>Cryptotermitinae</taxon>
        <taxon>Cryptotermes</taxon>
    </lineage>
</organism>
<dbReference type="Proteomes" id="UP000235965">
    <property type="component" value="Unassembled WGS sequence"/>
</dbReference>
<dbReference type="Pfam" id="PF00583">
    <property type="entry name" value="Acetyltransf_1"/>
    <property type="match status" value="1"/>
</dbReference>
<evidence type="ECO:0000256" key="9">
    <source>
        <dbReference type="ARBA" id="ARBA00023242"/>
    </source>
</evidence>
<keyword evidence="7 17" id="KW-0808">Transferase</keyword>
<sequence length="224" mass="26267">MGRKSAKSKEKRQQRKEEIARISASQALVNRANNQEDPMAPFSVFRKFEKNGLTVTLECKLCGSLDVVTMDWIFELEKRNMKDLYEQCEWGWNDKVKKEEMTDDRAWYLIARTPEPELKPVAFSHFRFDMDYGDEVLYCYELQLEEEVRRKGLGKFMMQVQELIGFSANMKKVVLTVLKGNPDAKAFFTALKYTMDETSPEDNVLEHYPYEILSKMNKNLPSSR</sequence>
<evidence type="ECO:0000256" key="3">
    <source>
        <dbReference type="ARBA" id="ARBA00008870"/>
    </source>
</evidence>
<comment type="catalytic activity">
    <reaction evidence="12">
        <text>N-terminal L-seryl-[histone H2A] + acetyl-CoA = N-terminal N(alpha)-acetyl-L-seryl-[histone H2A] + CoA + H(+)</text>
        <dbReference type="Rhea" id="RHEA:50600"/>
        <dbReference type="Rhea" id="RHEA-COMP:12742"/>
        <dbReference type="Rhea" id="RHEA-COMP:12744"/>
        <dbReference type="ChEBI" id="CHEBI:15378"/>
        <dbReference type="ChEBI" id="CHEBI:57287"/>
        <dbReference type="ChEBI" id="CHEBI:57288"/>
        <dbReference type="ChEBI" id="CHEBI:64738"/>
        <dbReference type="ChEBI" id="CHEBI:83690"/>
        <dbReference type="EC" id="2.3.1.257"/>
    </reaction>
</comment>
<evidence type="ECO:0000256" key="7">
    <source>
        <dbReference type="ARBA" id="ARBA00022679"/>
    </source>
</evidence>
<evidence type="ECO:0000313" key="17">
    <source>
        <dbReference type="EMBL" id="PNF23835.1"/>
    </source>
</evidence>
<evidence type="ECO:0000256" key="13">
    <source>
        <dbReference type="ARBA" id="ARBA00049524"/>
    </source>
</evidence>
<dbReference type="EMBL" id="NEVH01017557">
    <property type="protein sequence ID" value="PNF23835.1"/>
    <property type="molecule type" value="Genomic_DNA"/>
</dbReference>
<accession>A0A2J7Q5I5</accession>
<gene>
    <name evidence="17" type="primary">NAA40</name>
    <name evidence="17" type="ORF">B7P43_G13729</name>
</gene>
<dbReference type="GO" id="GO:0005737">
    <property type="term" value="C:cytoplasm"/>
    <property type="evidence" value="ECO:0007669"/>
    <property type="project" value="UniProtKB-SubCell"/>
</dbReference>
<comment type="subcellular location">
    <subcellularLocation>
        <location evidence="2">Cytoplasm</location>
    </subcellularLocation>
    <subcellularLocation>
        <location evidence="1">Nucleus</location>
    </subcellularLocation>
</comment>
<evidence type="ECO:0000256" key="4">
    <source>
        <dbReference type="ARBA" id="ARBA00012950"/>
    </source>
</evidence>
<dbReference type="AlphaFoldDB" id="A0A2J7Q5I5"/>
<keyword evidence="18" id="KW-1185">Reference proteome</keyword>
<evidence type="ECO:0000256" key="15">
    <source>
        <dbReference type="ARBA" id="ARBA00082154"/>
    </source>
</evidence>
<dbReference type="OrthoDB" id="424551at2759"/>
<protein>
    <recommendedName>
        <fullName evidence="5">N-alpha-acetyltransferase 40</fullName>
        <ecNumber evidence="4">2.3.1.257</ecNumber>
    </recommendedName>
    <alternativeName>
        <fullName evidence="14">N-acetyltransferase 11</fullName>
    </alternativeName>
    <alternativeName>
        <fullName evidence="15">N-alpha-acetyltransferase D</fullName>
    </alternativeName>
</protein>
<name>A0A2J7Q5I5_9NEOP</name>
<dbReference type="GO" id="GO:1990189">
    <property type="term" value="F:protein N-terminal-serine acetyltransferase activity"/>
    <property type="evidence" value="ECO:0007669"/>
    <property type="project" value="UniProtKB-EC"/>
</dbReference>
<evidence type="ECO:0000256" key="11">
    <source>
        <dbReference type="ARBA" id="ARBA00023315"/>
    </source>
</evidence>
<keyword evidence="10" id="KW-0449">Lipoprotein</keyword>
<evidence type="ECO:0000256" key="5">
    <source>
        <dbReference type="ARBA" id="ARBA00015043"/>
    </source>
</evidence>
<dbReference type="FunFam" id="3.40.630.30:FF:000033">
    <property type="entry name" value="N-alpha-acetyltransferase 40 isoform X1"/>
    <property type="match status" value="1"/>
</dbReference>
<dbReference type="PANTHER" id="PTHR20531:SF1">
    <property type="entry name" value="N-ALPHA-ACETYLTRANSFERASE 40"/>
    <property type="match status" value="1"/>
</dbReference>
<evidence type="ECO:0000256" key="2">
    <source>
        <dbReference type="ARBA" id="ARBA00004496"/>
    </source>
</evidence>
<dbReference type="InterPro" id="IPR000182">
    <property type="entry name" value="GNAT_dom"/>
</dbReference>
<dbReference type="FunCoup" id="A0A2J7Q5I5">
    <property type="interactions" value="1909"/>
</dbReference>
<evidence type="ECO:0000256" key="14">
    <source>
        <dbReference type="ARBA" id="ARBA00079213"/>
    </source>
</evidence>